<organism evidence="1 2">
    <name type="scientific">Dysgonomonas alginatilytica</name>
    <dbReference type="NCBI Taxonomy" id="1605892"/>
    <lineage>
        <taxon>Bacteria</taxon>
        <taxon>Pseudomonadati</taxon>
        <taxon>Bacteroidota</taxon>
        <taxon>Bacteroidia</taxon>
        <taxon>Bacteroidales</taxon>
        <taxon>Dysgonomonadaceae</taxon>
        <taxon>Dysgonomonas</taxon>
    </lineage>
</organism>
<proteinExistence type="predicted"/>
<dbReference type="SUPFAM" id="SSF51126">
    <property type="entry name" value="Pectin lyase-like"/>
    <property type="match status" value="1"/>
</dbReference>
<dbReference type="EMBL" id="QICL01000001">
    <property type="protein sequence ID" value="PXV68919.1"/>
    <property type="molecule type" value="Genomic_DNA"/>
</dbReference>
<comment type="caution">
    <text evidence="1">The sequence shown here is derived from an EMBL/GenBank/DDBJ whole genome shotgun (WGS) entry which is preliminary data.</text>
</comment>
<dbReference type="AlphaFoldDB" id="A0A2V3PTK7"/>
<protein>
    <submittedName>
        <fullName evidence="1">Uncharacterized protein</fullName>
    </submittedName>
</protein>
<dbReference type="NCBIfam" id="NF041518">
    <property type="entry name" value="choice_anch_Q"/>
    <property type="match status" value="1"/>
</dbReference>
<dbReference type="InterPro" id="IPR059226">
    <property type="entry name" value="Choice_anch_Q_dom"/>
</dbReference>
<keyword evidence="2" id="KW-1185">Reference proteome</keyword>
<reference evidence="1 2" key="1">
    <citation type="submission" date="2018-03" db="EMBL/GenBank/DDBJ databases">
        <title>Genomic Encyclopedia of Archaeal and Bacterial Type Strains, Phase II (KMG-II): from individual species to whole genera.</title>
        <authorList>
            <person name="Goeker M."/>
        </authorList>
    </citation>
    <scope>NUCLEOTIDE SEQUENCE [LARGE SCALE GENOMIC DNA]</scope>
    <source>
        <strain evidence="1 2">DSM 100214</strain>
    </source>
</reference>
<dbReference type="InterPro" id="IPR012334">
    <property type="entry name" value="Pectin_lyas_fold"/>
</dbReference>
<sequence>MEAATNARGVPVRPMERVVYNQSQLNMKRSNKYFALFVTLFTSLSLFFSCDNGDNFSTDSNLRLSFSMDTLRFDTVFTTIGTATRRLKIYNRNKNALTINSVELMNAANTGFRMNVDGESGNKINNVDILGKDSMYIFVEVTVNPLDDSKPMLIDDSIRFQFNGVTQYVRLEAIGQDVILWRGKRIDRDTTLTDVKPYLIYDSLYIAKNATLSIKKNVRLFFHSGAKVLINGRMDAVGTIAEPVVFRGDRLDNLYQSGNVPFDRVPGQWDGIEVAADSYDNNFENVRIRNGIYGVLFHESDPTRQKATFMNTIVQNTTKEILWAVNCKITAKNTLFANSGNYTVRLLGGNYDFLHCTIANYMHSSWITLPRKSTLLLANTGENASGKVVDFPLENTSFINTIVAGNGSQELSLAKKDGFSFNYLFKNCLIKIPASNNEQFVNTVWNVDPKFRYIYSLETAAEDPRLFYYYNFELSENSPAINKGSRQEAVALPDDLIGTSRRSDDGPDIGCFEWRK</sequence>
<accession>A0A2V3PTK7</accession>
<name>A0A2V3PTK7_9BACT</name>
<dbReference type="InterPro" id="IPR011050">
    <property type="entry name" value="Pectin_lyase_fold/virulence"/>
</dbReference>
<evidence type="ECO:0000313" key="2">
    <source>
        <dbReference type="Proteomes" id="UP000247973"/>
    </source>
</evidence>
<dbReference type="Proteomes" id="UP000247973">
    <property type="component" value="Unassembled WGS sequence"/>
</dbReference>
<dbReference type="Gene3D" id="2.160.20.10">
    <property type="entry name" value="Single-stranded right-handed beta-helix, Pectin lyase-like"/>
    <property type="match status" value="1"/>
</dbReference>
<evidence type="ECO:0000313" key="1">
    <source>
        <dbReference type="EMBL" id="PXV68919.1"/>
    </source>
</evidence>
<gene>
    <name evidence="1" type="ORF">CLV62_101185</name>
</gene>